<organism evidence="2 3">
    <name type="scientific">Cytobacillus oceanisediminis</name>
    <dbReference type="NCBI Taxonomy" id="665099"/>
    <lineage>
        <taxon>Bacteria</taxon>
        <taxon>Bacillati</taxon>
        <taxon>Bacillota</taxon>
        <taxon>Bacilli</taxon>
        <taxon>Bacillales</taxon>
        <taxon>Bacillaceae</taxon>
        <taxon>Cytobacillus</taxon>
    </lineage>
</organism>
<dbReference type="AlphaFoldDB" id="A0A2V2ZYK2"/>
<dbReference type="Proteomes" id="UP000247150">
    <property type="component" value="Unassembled WGS sequence"/>
</dbReference>
<reference evidence="2 3" key="1">
    <citation type="submission" date="2018-05" db="EMBL/GenBank/DDBJ databases">
        <title>Freshwater and sediment microbial communities from various areas in North America, analyzing microbe dynamics in response to fracking.</title>
        <authorList>
            <person name="Lamendella R."/>
        </authorList>
    </citation>
    <scope>NUCLEOTIDE SEQUENCE [LARGE SCALE GENOMIC DNA]</scope>
    <source>
        <strain evidence="2 3">15_TX</strain>
    </source>
</reference>
<dbReference type="EMBL" id="QGTW01000005">
    <property type="protein sequence ID" value="PWW29039.1"/>
    <property type="molecule type" value="Genomic_DNA"/>
</dbReference>
<dbReference type="RefSeq" id="WP_110065047.1">
    <property type="nucleotide sequence ID" value="NZ_QGTW01000005.1"/>
</dbReference>
<evidence type="ECO:0000313" key="3">
    <source>
        <dbReference type="Proteomes" id="UP000247150"/>
    </source>
</evidence>
<protein>
    <submittedName>
        <fullName evidence="2">Uncharacterized protein</fullName>
    </submittedName>
</protein>
<keyword evidence="1" id="KW-0812">Transmembrane</keyword>
<name>A0A2V2ZYK2_9BACI</name>
<keyword evidence="1" id="KW-0472">Membrane</keyword>
<keyword evidence="1" id="KW-1133">Transmembrane helix</keyword>
<evidence type="ECO:0000313" key="2">
    <source>
        <dbReference type="EMBL" id="PWW29039.1"/>
    </source>
</evidence>
<sequence>MVWLYIALFLVALILGILDVPQWMFLLIFIPFASCILYLTIYPVLFSRDIEKVMSFLKNSKHPHYQFTYYFFNGELKEAEREIPKIRSKQIKTVDEIILLTRQGNFASAKKLLPALKDNVYKWYYGAMIAIHEGEQSEYKHYKRLVKDKTYLTFLDIEEKIREGKKGEALAMVEEQMKKHRGVKLLSAIHYKKEIVDR</sequence>
<comment type="caution">
    <text evidence="2">The sequence shown here is derived from an EMBL/GenBank/DDBJ whole genome shotgun (WGS) entry which is preliminary data.</text>
</comment>
<evidence type="ECO:0000256" key="1">
    <source>
        <dbReference type="SAM" id="Phobius"/>
    </source>
</evidence>
<accession>A0A2V2ZYK2</accession>
<dbReference type="OrthoDB" id="2474954at2"/>
<feature type="transmembrane region" description="Helical" evidence="1">
    <location>
        <begin position="26"/>
        <end position="46"/>
    </location>
</feature>
<proteinExistence type="predicted"/>
<gene>
    <name evidence="2" type="ORF">DFO73_105279</name>
</gene>